<accession>A0ABW7YKA6</accession>
<proteinExistence type="predicted"/>
<evidence type="ECO:0000313" key="1">
    <source>
        <dbReference type="EMBL" id="MFI6495738.1"/>
    </source>
</evidence>
<comment type="caution">
    <text evidence="1">The sequence shown here is derived from an EMBL/GenBank/DDBJ whole genome shotgun (WGS) entry which is preliminary data.</text>
</comment>
<name>A0ABW7YKA6_9ACTN</name>
<protein>
    <submittedName>
        <fullName evidence="1">Uncharacterized protein</fullName>
    </submittedName>
</protein>
<dbReference type="RefSeq" id="WP_397077433.1">
    <property type="nucleotide sequence ID" value="NZ_JBITGY010000001.1"/>
</dbReference>
<dbReference type="EMBL" id="JBITGY010000001">
    <property type="protein sequence ID" value="MFI6495738.1"/>
    <property type="molecule type" value="Genomic_DNA"/>
</dbReference>
<gene>
    <name evidence="1" type="ORF">ACIBG2_00010</name>
</gene>
<sequence length="73" mass="7912">MDGTFTAMLHAVQARADAAGDIGWLKAQPRCTDGHAGTSVTEAVYRHQLRPVITKGARAMNIIFGDSRRVESE</sequence>
<evidence type="ECO:0000313" key="2">
    <source>
        <dbReference type="Proteomes" id="UP001612741"/>
    </source>
</evidence>
<dbReference type="Proteomes" id="UP001612741">
    <property type="component" value="Unassembled WGS sequence"/>
</dbReference>
<reference evidence="1 2" key="1">
    <citation type="submission" date="2024-10" db="EMBL/GenBank/DDBJ databases">
        <title>The Natural Products Discovery Center: Release of the First 8490 Sequenced Strains for Exploring Actinobacteria Biosynthetic Diversity.</title>
        <authorList>
            <person name="Kalkreuter E."/>
            <person name="Kautsar S.A."/>
            <person name="Yang D."/>
            <person name="Bader C.D."/>
            <person name="Teijaro C.N."/>
            <person name="Fluegel L."/>
            <person name="Davis C.M."/>
            <person name="Simpson J.R."/>
            <person name="Lauterbach L."/>
            <person name="Steele A.D."/>
            <person name="Gui C."/>
            <person name="Meng S."/>
            <person name="Li G."/>
            <person name="Viehrig K."/>
            <person name="Ye F."/>
            <person name="Su P."/>
            <person name="Kiefer A.F."/>
            <person name="Nichols A."/>
            <person name="Cepeda A.J."/>
            <person name="Yan W."/>
            <person name="Fan B."/>
            <person name="Jiang Y."/>
            <person name="Adhikari A."/>
            <person name="Zheng C.-J."/>
            <person name="Schuster L."/>
            <person name="Cowan T.M."/>
            <person name="Smanski M.J."/>
            <person name="Chevrette M.G."/>
            <person name="De Carvalho L.P.S."/>
            <person name="Shen B."/>
        </authorList>
    </citation>
    <scope>NUCLEOTIDE SEQUENCE [LARGE SCALE GENOMIC DNA]</scope>
    <source>
        <strain evidence="1 2">NPDC050545</strain>
    </source>
</reference>
<organism evidence="1 2">
    <name type="scientific">Nonomuraea typhae</name>
    <dbReference type="NCBI Taxonomy" id="2603600"/>
    <lineage>
        <taxon>Bacteria</taxon>
        <taxon>Bacillati</taxon>
        <taxon>Actinomycetota</taxon>
        <taxon>Actinomycetes</taxon>
        <taxon>Streptosporangiales</taxon>
        <taxon>Streptosporangiaceae</taxon>
        <taxon>Nonomuraea</taxon>
    </lineage>
</organism>
<keyword evidence="2" id="KW-1185">Reference proteome</keyword>